<feature type="region of interest" description="NMP" evidence="5">
    <location>
        <begin position="30"/>
        <end position="59"/>
    </location>
</feature>
<reference evidence="8" key="1">
    <citation type="journal article" date="2015" name="ISME J.">
        <title>Aquifer environment selects for microbial species cohorts in sediment and groundwater.</title>
        <authorList>
            <person name="Hug L.A."/>
            <person name="Thomas B.C."/>
            <person name="Brown C.T."/>
            <person name="Frischkorn K.R."/>
            <person name="Williams K.H."/>
            <person name="Tringe S.G."/>
            <person name="Banfield J.F."/>
        </authorList>
    </citation>
    <scope>NUCLEOTIDE SEQUENCE</scope>
</reference>
<comment type="similarity">
    <text evidence="5 6">Belongs to the adenylate kinase family.</text>
</comment>
<feature type="binding site" evidence="5">
    <location>
        <position position="92"/>
    </location>
    <ligand>
        <name>AMP</name>
        <dbReference type="ChEBI" id="CHEBI:456215"/>
    </ligand>
</feature>
<gene>
    <name evidence="5" type="primary">adk</name>
</gene>
<sequence>MNIILLGPPGCGKGTQGEILAERTGIVRVSTGDLLRDAAGRGTELGKRAKSYMDQGLLVPDDVIVGLLREVLASPRAGKGVIMDGFPRTVAQAEAVDTLLAERKRRVDTVLFFDVPDQELLKRITGRAAAEGRSDDNPESFRQRLVAYRQQTQPLVDCYRQRGILVEIEAVGSISEIAARVQARVGM</sequence>
<keyword evidence="2 5" id="KW-0545">Nucleotide biosynthesis</keyword>
<dbReference type="GO" id="GO:0005737">
    <property type="term" value="C:cytoplasm"/>
    <property type="evidence" value="ECO:0007669"/>
    <property type="project" value="UniProtKB-SubCell"/>
</dbReference>
<dbReference type="InterPro" id="IPR027417">
    <property type="entry name" value="P-loop_NTPase"/>
</dbReference>
<evidence type="ECO:0000256" key="5">
    <source>
        <dbReference type="HAMAP-Rule" id="MF_00235"/>
    </source>
</evidence>
<keyword evidence="3 5" id="KW-0547">Nucleotide-binding</keyword>
<feature type="binding site" evidence="5">
    <location>
        <position position="31"/>
    </location>
    <ligand>
        <name>AMP</name>
        <dbReference type="ChEBI" id="CHEBI:456215"/>
    </ligand>
</feature>
<comment type="caution">
    <text evidence="5">Lacks conserved residue(s) required for the propagation of feature annotation.</text>
</comment>
<protein>
    <recommendedName>
        <fullName evidence="5 7">Adenylate kinase</fullName>
        <shortName evidence="5">AK</shortName>
        <ecNumber evidence="5 7">2.7.4.3</ecNumber>
    </recommendedName>
    <alternativeName>
        <fullName evidence="5">ATP-AMP transphosphorylase</fullName>
    </alternativeName>
    <alternativeName>
        <fullName evidence="5">ATP:AMP phosphotransferase</fullName>
    </alternativeName>
    <alternativeName>
        <fullName evidence="5">Adenylate monophosphate kinase</fullName>
    </alternativeName>
</protein>
<dbReference type="PRINTS" id="PR00094">
    <property type="entry name" value="ADENYLTKNASE"/>
</dbReference>
<dbReference type="GO" id="GO:0044209">
    <property type="term" value="P:AMP salvage"/>
    <property type="evidence" value="ECO:0007669"/>
    <property type="project" value="UniProtKB-UniRule"/>
</dbReference>
<dbReference type="InterPro" id="IPR033690">
    <property type="entry name" value="Adenylat_kinase_CS"/>
</dbReference>
<comment type="subunit">
    <text evidence="5 7">Monomer.</text>
</comment>
<evidence type="ECO:0000256" key="4">
    <source>
        <dbReference type="ARBA" id="ARBA00022777"/>
    </source>
</evidence>
<dbReference type="SUPFAM" id="SSF52540">
    <property type="entry name" value="P-loop containing nucleoside triphosphate hydrolases"/>
    <property type="match status" value="1"/>
</dbReference>
<keyword evidence="1 5" id="KW-0808">Transferase</keyword>
<feature type="binding site" evidence="5">
    <location>
        <begin position="57"/>
        <end position="59"/>
    </location>
    <ligand>
        <name>AMP</name>
        <dbReference type="ChEBI" id="CHEBI:456215"/>
    </ligand>
</feature>
<dbReference type="CDD" id="cd01428">
    <property type="entry name" value="ADK"/>
    <property type="match status" value="1"/>
</dbReference>
<feature type="binding site" evidence="5">
    <location>
        <position position="144"/>
    </location>
    <ligand>
        <name>AMP</name>
        <dbReference type="ChEBI" id="CHEBI:456215"/>
    </ligand>
</feature>
<dbReference type="EMBL" id="KT007046">
    <property type="protein sequence ID" value="AKQ04703.1"/>
    <property type="molecule type" value="Genomic_DNA"/>
</dbReference>
<comment type="domain">
    <text evidence="5">Consists of three domains, a large central CORE domain and two small peripheral domains, NMPbind and LID, which undergo movements during catalysis. The LID domain closes over the site of phosphoryl transfer upon ATP binding. Assembling and dissambling the active center during each catalytic cycle provides an effective means to prevent ATP hydrolysis.</text>
</comment>
<dbReference type="Gene3D" id="3.40.50.300">
    <property type="entry name" value="P-loop containing nucleotide triphosphate hydrolases"/>
    <property type="match status" value="1"/>
</dbReference>
<dbReference type="PANTHER" id="PTHR23359">
    <property type="entry name" value="NUCLEOTIDE KINASE"/>
    <property type="match status" value="1"/>
</dbReference>
<comment type="subcellular location">
    <subcellularLocation>
        <location evidence="5 7">Cytoplasm</location>
    </subcellularLocation>
</comment>
<feature type="binding site" evidence="5">
    <location>
        <begin position="10"/>
        <end position="15"/>
    </location>
    <ligand>
        <name>ATP</name>
        <dbReference type="ChEBI" id="CHEBI:30616"/>
    </ligand>
</feature>
<dbReference type="HAMAP" id="MF_00235">
    <property type="entry name" value="Adenylate_kinase_Adk"/>
    <property type="match status" value="1"/>
</dbReference>
<dbReference type="NCBIfam" id="NF011105">
    <property type="entry name" value="PRK14532.1"/>
    <property type="match status" value="1"/>
</dbReference>
<evidence type="ECO:0000256" key="3">
    <source>
        <dbReference type="ARBA" id="ARBA00022741"/>
    </source>
</evidence>
<dbReference type="NCBIfam" id="NF011101">
    <property type="entry name" value="PRK14528.1"/>
    <property type="match status" value="1"/>
</dbReference>
<keyword evidence="5" id="KW-0963">Cytoplasm</keyword>
<dbReference type="PROSITE" id="PS00113">
    <property type="entry name" value="ADENYLATE_KINASE"/>
    <property type="match status" value="1"/>
</dbReference>
<dbReference type="GO" id="GO:0004017">
    <property type="term" value="F:AMP kinase activity"/>
    <property type="evidence" value="ECO:0007669"/>
    <property type="project" value="UniProtKB-UniRule"/>
</dbReference>
<accession>A0A0H4T9V2</accession>
<comment type="function">
    <text evidence="5">Catalyzes the reversible transfer of the terminal phosphate group between ATP and AMP. Plays an important role in cellular energy homeostasis and in adenine nucleotide metabolism.</text>
</comment>
<feature type="binding site" evidence="5">
    <location>
        <position position="127"/>
    </location>
    <ligand>
        <name>ATP</name>
        <dbReference type="ChEBI" id="CHEBI:30616"/>
    </ligand>
</feature>
<keyword evidence="5 7" id="KW-0067">ATP-binding</keyword>
<keyword evidence="4 5" id="KW-0418">Kinase</keyword>
<dbReference type="Pfam" id="PF00406">
    <property type="entry name" value="ADK"/>
    <property type="match status" value="1"/>
</dbReference>
<dbReference type="NCBIfam" id="NF011100">
    <property type="entry name" value="PRK14527.1"/>
    <property type="match status" value="1"/>
</dbReference>
<dbReference type="EC" id="2.7.4.3" evidence="5 7"/>
<evidence type="ECO:0000256" key="7">
    <source>
        <dbReference type="RuleBase" id="RU003331"/>
    </source>
</evidence>
<evidence type="ECO:0000256" key="6">
    <source>
        <dbReference type="RuleBase" id="RU003330"/>
    </source>
</evidence>
<feature type="binding site" evidence="5">
    <location>
        <position position="36"/>
    </location>
    <ligand>
        <name>AMP</name>
        <dbReference type="ChEBI" id="CHEBI:456215"/>
    </ligand>
</feature>
<feature type="binding site" evidence="5">
    <location>
        <position position="172"/>
    </location>
    <ligand>
        <name>ATP</name>
        <dbReference type="ChEBI" id="CHEBI:30616"/>
    </ligand>
</feature>
<dbReference type="UniPathway" id="UPA00588">
    <property type="reaction ID" value="UER00649"/>
</dbReference>
<dbReference type="AlphaFoldDB" id="A0A0H4T9V2"/>
<dbReference type="GO" id="GO:0005524">
    <property type="term" value="F:ATP binding"/>
    <property type="evidence" value="ECO:0007669"/>
    <property type="project" value="UniProtKB-UniRule"/>
</dbReference>
<name>A0A0H4T9V2_9BACT</name>
<comment type="pathway">
    <text evidence="5">Purine metabolism; AMP biosynthesis via salvage pathway; AMP from ADP: step 1/1.</text>
</comment>
<feature type="binding site" evidence="5">
    <location>
        <begin position="85"/>
        <end position="88"/>
    </location>
    <ligand>
        <name>AMP</name>
        <dbReference type="ChEBI" id="CHEBI:456215"/>
    </ligand>
</feature>
<dbReference type="NCBIfam" id="NF011104">
    <property type="entry name" value="PRK14531.1"/>
    <property type="match status" value="1"/>
</dbReference>
<proteinExistence type="inferred from homology"/>
<organism evidence="8">
    <name type="scientific">uncultured Gemmatimonadetes bacterium Rifle_16ft_4_minimus_7</name>
    <dbReference type="NCBI Taxonomy" id="1665098"/>
    <lineage>
        <taxon>Bacteria</taxon>
        <taxon>Pseudomonadati</taxon>
        <taxon>Gemmatimonadota</taxon>
        <taxon>environmental samples</taxon>
    </lineage>
</organism>
<dbReference type="InterPro" id="IPR000850">
    <property type="entry name" value="Adenylat/UMP-CMP_kin"/>
</dbReference>
<comment type="catalytic activity">
    <reaction evidence="5 7">
        <text>AMP + ATP = 2 ADP</text>
        <dbReference type="Rhea" id="RHEA:12973"/>
        <dbReference type="ChEBI" id="CHEBI:30616"/>
        <dbReference type="ChEBI" id="CHEBI:456215"/>
        <dbReference type="ChEBI" id="CHEBI:456216"/>
        <dbReference type="EC" id="2.7.4.3"/>
    </reaction>
</comment>
<evidence type="ECO:0000313" key="8">
    <source>
        <dbReference type="EMBL" id="AKQ04703.1"/>
    </source>
</evidence>
<evidence type="ECO:0000256" key="2">
    <source>
        <dbReference type="ARBA" id="ARBA00022727"/>
    </source>
</evidence>
<evidence type="ECO:0000256" key="1">
    <source>
        <dbReference type="ARBA" id="ARBA00022679"/>
    </source>
</evidence>
<feature type="binding site" evidence="5">
    <location>
        <position position="133"/>
    </location>
    <ligand>
        <name>AMP</name>
        <dbReference type="ChEBI" id="CHEBI:456215"/>
    </ligand>
</feature>
<dbReference type="NCBIfam" id="NF001381">
    <property type="entry name" value="PRK00279.1-3"/>
    <property type="match status" value="1"/>
</dbReference>